<dbReference type="STRING" id="1032480.MLP_09990"/>
<dbReference type="GO" id="GO:0043190">
    <property type="term" value="C:ATP-binding cassette (ABC) transporter complex"/>
    <property type="evidence" value="ECO:0007669"/>
    <property type="project" value="InterPro"/>
</dbReference>
<dbReference type="InterPro" id="IPR007210">
    <property type="entry name" value="ABC_Gly_betaine_transp_sub-bd"/>
</dbReference>
<dbReference type="GO" id="GO:0031460">
    <property type="term" value="P:glycine betaine transport"/>
    <property type="evidence" value="ECO:0007669"/>
    <property type="project" value="TreeGrafter"/>
</dbReference>
<proteinExistence type="predicted"/>
<feature type="domain" description="ABC-type glycine betaine transport system substrate-binding" evidence="6">
    <location>
        <begin position="39"/>
        <end position="288"/>
    </location>
</feature>
<dbReference type="KEGG" id="mph:MLP_09990"/>
<reference evidence="7 8" key="1">
    <citation type="submission" date="2011-05" db="EMBL/GenBank/DDBJ databases">
        <title>Whole genome sequence of Microlunatus phosphovorus NM-1.</title>
        <authorList>
            <person name="Hosoyama A."/>
            <person name="Sasaki K."/>
            <person name="Harada T."/>
            <person name="Igarashi R."/>
            <person name="Kawakoshi A."/>
            <person name="Sasagawa M."/>
            <person name="Fukada J."/>
            <person name="Nakamura S."/>
            <person name="Katano Y."/>
            <person name="Hanada S."/>
            <person name="Kamagata Y."/>
            <person name="Nakamura N."/>
            <person name="Yamazaki S."/>
            <person name="Fujita N."/>
        </authorList>
    </citation>
    <scope>NUCLEOTIDE SEQUENCE [LARGE SCALE GENOMIC DNA]</scope>
    <source>
        <strain evidence="8">ATCC 700054 / DSM 10555 / JCM 9379 / NBRC 101784 / NCIMB 13414 / VKM Ac-1990 / NM-1</strain>
    </source>
</reference>
<dbReference type="GO" id="GO:0005275">
    <property type="term" value="F:amine transmembrane transporter activity"/>
    <property type="evidence" value="ECO:0007669"/>
    <property type="project" value="TreeGrafter"/>
</dbReference>
<dbReference type="Proteomes" id="UP000007947">
    <property type="component" value="Chromosome"/>
</dbReference>
<dbReference type="eggNOG" id="COG2113">
    <property type="taxonomic scope" value="Bacteria"/>
</dbReference>
<evidence type="ECO:0000313" key="8">
    <source>
        <dbReference type="Proteomes" id="UP000007947"/>
    </source>
</evidence>
<dbReference type="GO" id="GO:0015226">
    <property type="term" value="F:carnitine transmembrane transporter activity"/>
    <property type="evidence" value="ECO:0007669"/>
    <property type="project" value="TreeGrafter"/>
</dbReference>
<dbReference type="HOGENOM" id="CLU_008673_1_0_11"/>
<protein>
    <submittedName>
        <fullName evidence="7">Glycine betaine ABC transporter glycine betaine-binding protein</fullName>
    </submittedName>
</protein>
<evidence type="ECO:0000256" key="1">
    <source>
        <dbReference type="ARBA" id="ARBA00004236"/>
    </source>
</evidence>
<dbReference type="PANTHER" id="PTHR47737">
    <property type="entry name" value="GLYCINE BETAINE/PROLINE BETAINE TRANSPORT SYSTEM PERMEASE PROTEIN PROW"/>
    <property type="match status" value="1"/>
</dbReference>
<dbReference type="Gene3D" id="3.40.190.100">
    <property type="entry name" value="Glycine betaine-binding periplasmic protein, domain 2"/>
    <property type="match status" value="1"/>
</dbReference>
<evidence type="ECO:0000313" key="7">
    <source>
        <dbReference type="EMBL" id="BAK34013.1"/>
    </source>
</evidence>
<keyword evidence="2" id="KW-0813">Transport</keyword>
<feature type="signal peptide" evidence="5">
    <location>
        <begin position="1"/>
        <end position="31"/>
    </location>
</feature>
<evidence type="ECO:0000256" key="4">
    <source>
        <dbReference type="ARBA" id="ARBA00023136"/>
    </source>
</evidence>
<keyword evidence="3" id="KW-1003">Cell membrane</keyword>
<keyword evidence="5" id="KW-0732">Signal</keyword>
<organism evidence="7 8">
    <name type="scientific">Microlunatus phosphovorus (strain ATCC 700054 / DSM 10555 / JCM 9379 / NBRC 101784 / NCIMB 13414 / VKM Ac-1990 / NM-1)</name>
    <dbReference type="NCBI Taxonomy" id="1032480"/>
    <lineage>
        <taxon>Bacteria</taxon>
        <taxon>Bacillati</taxon>
        <taxon>Actinomycetota</taxon>
        <taxon>Actinomycetes</taxon>
        <taxon>Propionibacteriales</taxon>
        <taxon>Propionibacteriaceae</taxon>
        <taxon>Microlunatus</taxon>
    </lineage>
</organism>
<dbReference type="AlphaFoldDB" id="F5XMU0"/>
<dbReference type="PROSITE" id="PS51257">
    <property type="entry name" value="PROKAR_LIPOPROTEIN"/>
    <property type="match status" value="1"/>
</dbReference>
<dbReference type="GO" id="GO:0015871">
    <property type="term" value="P:choline transport"/>
    <property type="evidence" value="ECO:0007669"/>
    <property type="project" value="TreeGrafter"/>
</dbReference>
<accession>F5XMU0</accession>
<dbReference type="EMBL" id="AP012204">
    <property type="protein sequence ID" value="BAK34013.1"/>
    <property type="molecule type" value="Genomic_DNA"/>
</dbReference>
<dbReference type="SUPFAM" id="SSF53850">
    <property type="entry name" value="Periplasmic binding protein-like II"/>
    <property type="match status" value="1"/>
</dbReference>
<sequence length="302" mass="32882">MTKRKHIALRGVAVMAALLLGLAGCSTGSSGESEAGGDKNVTLGAVDGWTDMTSTTAVLKAVLEQNGYTVKVTKLSDNTPLYAGLESNDINVLSSSWMERTHKDYWIRYGNKIEDVGVWYQGAQNFLAVPDYVDVKSIPELASKAGEFNNTITGIEPGAGLTQTTQKATIPAYDLQDFKLVTSSTAAMLTELKTKIDAKEPIVVTLWKPFWANQTFPVRALEDPKNVYKPENLHTVANKEFAAANPKVVEMLAAFKLTDEQFAALEDSVVNEFGQDKEDEAAKAWLEKNPDVKDTLTKALTG</sequence>
<evidence type="ECO:0000259" key="6">
    <source>
        <dbReference type="Pfam" id="PF04069"/>
    </source>
</evidence>
<dbReference type="RefSeq" id="WP_013861896.1">
    <property type="nucleotide sequence ID" value="NC_015635.1"/>
</dbReference>
<evidence type="ECO:0000256" key="3">
    <source>
        <dbReference type="ARBA" id="ARBA00022475"/>
    </source>
</evidence>
<keyword evidence="4" id="KW-0472">Membrane</keyword>
<name>F5XMU0_MICPN</name>
<evidence type="ECO:0000256" key="5">
    <source>
        <dbReference type="SAM" id="SignalP"/>
    </source>
</evidence>
<keyword evidence="8" id="KW-1185">Reference proteome</keyword>
<gene>
    <name evidence="7" type="primary">opuAC</name>
    <name evidence="7" type="ordered locus">MLP_09990</name>
</gene>
<evidence type="ECO:0000256" key="2">
    <source>
        <dbReference type="ARBA" id="ARBA00022448"/>
    </source>
</evidence>
<dbReference type="PANTHER" id="PTHR47737:SF1">
    <property type="entry name" value="GLYCINE BETAINE_PROLINE BETAINE TRANSPORT SYSTEM PERMEASE PROTEIN PROW"/>
    <property type="match status" value="1"/>
</dbReference>
<feature type="chain" id="PRO_5039667941" evidence="5">
    <location>
        <begin position="32"/>
        <end position="302"/>
    </location>
</feature>
<dbReference type="Gene3D" id="3.40.190.10">
    <property type="entry name" value="Periplasmic binding protein-like II"/>
    <property type="match status" value="1"/>
</dbReference>
<comment type="subcellular location">
    <subcellularLocation>
        <location evidence="1">Cell membrane</location>
    </subcellularLocation>
</comment>
<dbReference type="CDD" id="cd13639">
    <property type="entry name" value="PBP2_OpuAC_like"/>
    <property type="match status" value="1"/>
</dbReference>
<dbReference type="Pfam" id="PF04069">
    <property type="entry name" value="OpuAC"/>
    <property type="match status" value="1"/>
</dbReference>
<dbReference type="OrthoDB" id="9787902at2"/>